<dbReference type="STRING" id="490189.SAMN02927903_02707"/>
<proteinExistence type="predicted"/>
<gene>
    <name evidence="4" type="ORF">SAMN02927903_02707</name>
</gene>
<evidence type="ECO:0000259" key="3">
    <source>
        <dbReference type="PROSITE" id="PS51186"/>
    </source>
</evidence>
<dbReference type="PROSITE" id="PS51186">
    <property type="entry name" value="GNAT"/>
    <property type="match status" value="1"/>
</dbReference>
<accession>A0A1G5JIW9</accession>
<dbReference type="Gene3D" id="3.40.630.30">
    <property type="match status" value="1"/>
</dbReference>
<dbReference type="GO" id="GO:0016747">
    <property type="term" value="F:acyltransferase activity, transferring groups other than amino-acyl groups"/>
    <property type="evidence" value="ECO:0007669"/>
    <property type="project" value="InterPro"/>
</dbReference>
<keyword evidence="5" id="KW-1185">Reference proteome</keyword>
<reference evidence="4 5" key="1">
    <citation type="submission" date="2016-10" db="EMBL/GenBank/DDBJ databases">
        <authorList>
            <person name="de Groot N.N."/>
        </authorList>
    </citation>
    <scope>NUCLEOTIDE SEQUENCE [LARGE SCALE GENOMIC DNA]</scope>
    <source>
        <strain evidence="4 5">CGMCC 1.7031</strain>
    </source>
</reference>
<keyword evidence="1" id="KW-0808">Transferase</keyword>
<dbReference type="OrthoDB" id="9792929at2"/>
<dbReference type="AlphaFoldDB" id="A0A1G5JIW9"/>
<dbReference type="EMBL" id="FMVF01000014">
    <property type="protein sequence ID" value="SCY87658.1"/>
    <property type="molecule type" value="Genomic_DNA"/>
</dbReference>
<evidence type="ECO:0000313" key="5">
    <source>
        <dbReference type="Proteomes" id="UP000199354"/>
    </source>
</evidence>
<dbReference type="SUPFAM" id="SSF55729">
    <property type="entry name" value="Acyl-CoA N-acyltransferases (Nat)"/>
    <property type="match status" value="1"/>
</dbReference>
<dbReference type="PANTHER" id="PTHR43877:SF2">
    <property type="entry name" value="AMINOALKYLPHOSPHONATE N-ACETYLTRANSFERASE-RELATED"/>
    <property type="match status" value="1"/>
</dbReference>
<evidence type="ECO:0000256" key="1">
    <source>
        <dbReference type="ARBA" id="ARBA00022679"/>
    </source>
</evidence>
<dbReference type="InterPro" id="IPR050832">
    <property type="entry name" value="Bact_Acetyltransf"/>
</dbReference>
<dbReference type="RefSeq" id="WP_091145097.1">
    <property type="nucleotide sequence ID" value="NZ_FMVF01000014.1"/>
</dbReference>
<protein>
    <submittedName>
        <fullName evidence="4">PhnO protein</fullName>
    </submittedName>
</protein>
<dbReference type="PANTHER" id="PTHR43877">
    <property type="entry name" value="AMINOALKYLPHOSPHONATE N-ACETYLTRANSFERASE-RELATED-RELATED"/>
    <property type="match status" value="1"/>
</dbReference>
<feature type="domain" description="N-acetyltransferase" evidence="3">
    <location>
        <begin position="4"/>
        <end position="146"/>
    </location>
</feature>
<sequence>MIPVTIRLATAADFRSVYDFINLLEDEIMDEAVQHELFLRNLANPDIIYLLAFIDNVAVGLLGCHIQNLMHHGGRIGEIQEMIVADSVRGMGVGKQLVNAVRELAKNRNVLQLEVTSRLSRTHAHRFYEREGFAFTHKKFTLPLNR</sequence>
<evidence type="ECO:0000256" key="2">
    <source>
        <dbReference type="ARBA" id="ARBA00023315"/>
    </source>
</evidence>
<dbReference type="InterPro" id="IPR016181">
    <property type="entry name" value="Acyl_CoA_acyltransferase"/>
</dbReference>
<dbReference type="Pfam" id="PF00583">
    <property type="entry name" value="Acetyltransf_1"/>
    <property type="match status" value="1"/>
</dbReference>
<dbReference type="CDD" id="cd04301">
    <property type="entry name" value="NAT_SF"/>
    <property type="match status" value="1"/>
</dbReference>
<organism evidence="4 5">
    <name type="scientific">Flavobacterium caeni</name>
    <dbReference type="NCBI Taxonomy" id="490189"/>
    <lineage>
        <taxon>Bacteria</taxon>
        <taxon>Pseudomonadati</taxon>
        <taxon>Bacteroidota</taxon>
        <taxon>Flavobacteriia</taxon>
        <taxon>Flavobacteriales</taxon>
        <taxon>Flavobacteriaceae</taxon>
        <taxon>Flavobacterium</taxon>
    </lineage>
</organism>
<name>A0A1G5JIW9_9FLAO</name>
<evidence type="ECO:0000313" key="4">
    <source>
        <dbReference type="EMBL" id="SCY87658.1"/>
    </source>
</evidence>
<keyword evidence="2" id="KW-0012">Acyltransferase</keyword>
<dbReference type="InterPro" id="IPR000182">
    <property type="entry name" value="GNAT_dom"/>
</dbReference>
<dbReference type="Proteomes" id="UP000199354">
    <property type="component" value="Unassembled WGS sequence"/>
</dbReference>